<feature type="domain" description="N-acetyltransferase" evidence="2">
    <location>
        <begin position="1"/>
        <end position="148"/>
    </location>
</feature>
<keyword evidence="1 3" id="KW-0808">Transferase</keyword>
<sequence>MIRNCIDTEVTRILEIINKAAVAYQDAIPSDCFHLPYMNLDELLKEINSGVVFWAWEEAGIIVGVMGIQQSKDAMLIRHAYVDPAYQGKGIGSNLLSFLLKQSVGTILVGTWSAAHWAIRLYQRHGFNLVSEVEKNQLLDTYWTISPRQQEVSVVLCQKKMI</sequence>
<name>A0A7W8YXC4_9SPHI</name>
<protein>
    <submittedName>
        <fullName evidence="3">GNAT superfamily N-acetyltransferase</fullName>
    </submittedName>
</protein>
<dbReference type="Gene3D" id="3.40.630.30">
    <property type="match status" value="1"/>
</dbReference>
<dbReference type="InterPro" id="IPR016181">
    <property type="entry name" value="Acyl_CoA_acyltransferase"/>
</dbReference>
<proteinExistence type="predicted"/>
<evidence type="ECO:0000259" key="2">
    <source>
        <dbReference type="PROSITE" id="PS51186"/>
    </source>
</evidence>
<dbReference type="PROSITE" id="PS51186">
    <property type="entry name" value="GNAT"/>
    <property type="match status" value="1"/>
</dbReference>
<dbReference type="Pfam" id="PF13508">
    <property type="entry name" value="Acetyltransf_7"/>
    <property type="match status" value="1"/>
</dbReference>
<reference evidence="3 4" key="1">
    <citation type="submission" date="2020-08" db="EMBL/GenBank/DDBJ databases">
        <title>Genomic Encyclopedia of Type Strains, Phase IV (KMG-V): Genome sequencing to study the core and pangenomes of soil and plant-associated prokaryotes.</title>
        <authorList>
            <person name="Whitman W."/>
        </authorList>
    </citation>
    <scope>NUCLEOTIDE SEQUENCE [LARGE SCALE GENOMIC DNA]</scope>
    <source>
        <strain evidence="3 4">MP7CTX6</strain>
    </source>
</reference>
<dbReference type="InterPro" id="IPR000182">
    <property type="entry name" value="GNAT_dom"/>
</dbReference>
<dbReference type="PANTHER" id="PTHR13947:SF37">
    <property type="entry name" value="LD18367P"/>
    <property type="match status" value="1"/>
</dbReference>
<dbReference type="SUPFAM" id="SSF55729">
    <property type="entry name" value="Acyl-CoA N-acyltransferases (Nat)"/>
    <property type="match status" value="1"/>
</dbReference>
<dbReference type="RefSeq" id="WP_183869655.1">
    <property type="nucleotide sequence ID" value="NZ_JACHCF010000013.1"/>
</dbReference>
<accession>A0A7W8YXC4</accession>
<dbReference type="GO" id="GO:0008080">
    <property type="term" value="F:N-acetyltransferase activity"/>
    <property type="evidence" value="ECO:0007669"/>
    <property type="project" value="InterPro"/>
</dbReference>
<organism evidence="3 4">
    <name type="scientific">Pedobacter cryoconitis</name>
    <dbReference type="NCBI Taxonomy" id="188932"/>
    <lineage>
        <taxon>Bacteria</taxon>
        <taxon>Pseudomonadati</taxon>
        <taxon>Bacteroidota</taxon>
        <taxon>Sphingobacteriia</taxon>
        <taxon>Sphingobacteriales</taxon>
        <taxon>Sphingobacteriaceae</taxon>
        <taxon>Pedobacter</taxon>
    </lineage>
</organism>
<dbReference type="PANTHER" id="PTHR13947">
    <property type="entry name" value="GNAT FAMILY N-ACETYLTRANSFERASE"/>
    <property type="match status" value="1"/>
</dbReference>
<dbReference type="InterPro" id="IPR050769">
    <property type="entry name" value="NAT_camello-type"/>
</dbReference>
<dbReference type="EMBL" id="JACHCF010000013">
    <property type="protein sequence ID" value="MBB5623564.1"/>
    <property type="molecule type" value="Genomic_DNA"/>
</dbReference>
<dbReference type="CDD" id="cd04301">
    <property type="entry name" value="NAT_SF"/>
    <property type="match status" value="1"/>
</dbReference>
<dbReference type="Proteomes" id="UP000537718">
    <property type="component" value="Unassembled WGS sequence"/>
</dbReference>
<gene>
    <name evidence="3" type="ORF">HDE69_004650</name>
</gene>
<comment type="caution">
    <text evidence="3">The sequence shown here is derived from an EMBL/GenBank/DDBJ whole genome shotgun (WGS) entry which is preliminary data.</text>
</comment>
<evidence type="ECO:0000313" key="3">
    <source>
        <dbReference type="EMBL" id="MBB5623564.1"/>
    </source>
</evidence>
<evidence type="ECO:0000256" key="1">
    <source>
        <dbReference type="ARBA" id="ARBA00022679"/>
    </source>
</evidence>
<dbReference type="AlphaFoldDB" id="A0A7W8YXC4"/>
<evidence type="ECO:0000313" key="4">
    <source>
        <dbReference type="Proteomes" id="UP000537718"/>
    </source>
</evidence>